<evidence type="ECO:0000256" key="1">
    <source>
        <dbReference type="SAM" id="MobiDB-lite"/>
    </source>
</evidence>
<feature type="compositionally biased region" description="Low complexity" evidence="1">
    <location>
        <begin position="824"/>
        <end position="842"/>
    </location>
</feature>
<feature type="compositionally biased region" description="Pro residues" evidence="1">
    <location>
        <begin position="644"/>
        <end position="653"/>
    </location>
</feature>
<feature type="compositionally biased region" description="Low complexity" evidence="1">
    <location>
        <begin position="731"/>
        <end position="749"/>
    </location>
</feature>
<feature type="region of interest" description="Disordered" evidence="1">
    <location>
        <begin position="913"/>
        <end position="1047"/>
    </location>
</feature>
<feature type="compositionally biased region" description="Pro residues" evidence="1">
    <location>
        <begin position="1014"/>
        <end position="1026"/>
    </location>
</feature>
<feature type="compositionally biased region" description="Polar residues" evidence="1">
    <location>
        <begin position="66"/>
        <end position="89"/>
    </location>
</feature>
<feature type="region of interest" description="Disordered" evidence="1">
    <location>
        <begin position="1165"/>
        <end position="1205"/>
    </location>
</feature>
<feature type="compositionally biased region" description="Basic and acidic residues" evidence="1">
    <location>
        <begin position="586"/>
        <end position="607"/>
    </location>
</feature>
<feature type="compositionally biased region" description="Basic and acidic residues" evidence="1">
    <location>
        <begin position="223"/>
        <end position="235"/>
    </location>
</feature>
<feature type="region of interest" description="Disordered" evidence="1">
    <location>
        <begin position="262"/>
        <end position="574"/>
    </location>
</feature>
<feature type="compositionally biased region" description="Polar residues" evidence="1">
    <location>
        <begin position="524"/>
        <end position="560"/>
    </location>
</feature>
<feature type="compositionally biased region" description="Polar residues" evidence="1">
    <location>
        <begin position="750"/>
        <end position="777"/>
    </location>
</feature>
<proteinExistence type="predicted"/>
<evidence type="ECO:0000313" key="2">
    <source>
        <dbReference type="EMBL" id="CAI6332545.1"/>
    </source>
</evidence>
<gene>
    <name evidence="2" type="ORF">PDIGIT_LOCUS5570</name>
</gene>
<feature type="compositionally biased region" description="Polar residues" evidence="1">
    <location>
        <begin position="995"/>
        <end position="1007"/>
    </location>
</feature>
<dbReference type="Proteomes" id="UP001152607">
    <property type="component" value="Unassembled WGS sequence"/>
</dbReference>
<evidence type="ECO:0000313" key="3">
    <source>
        <dbReference type="Proteomes" id="UP001152607"/>
    </source>
</evidence>
<keyword evidence="3" id="KW-1185">Reference proteome</keyword>
<feature type="compositionally biased region" description="Low complexity" evidence="1">
    <location>
        <begin position="25"/>
        <end position="40"/>
    </location>
</feature>
<comment type="caution">
    <text evidence="2">The sequence shown here is derived from an EMBL/GenBank/DDBJ whole genome shotgun (WGS) entry which is preliminary data.</text>
</comment>
<feature type="compositionally biased region" description="Low complexity" evidence="1">
    <location>
        <begin position="298"/>
        <end position="313"/>
    </location>
</feature>
<feature type="compositionally biased region" description="Polar residues" evidence="1">
    <location>
        <begin position="710"/>
        <end position="719"/>
    </location>
</feature>
<feature type="region of interest" description="Disordered" evidence="1">
    <location>
        <begin position="223"/>
        <end position="242"/>
    </location>
</feature>
<feature type="compositionally biased region" description="Low complexity" evidence="1">
    <location>
        <begin position="965"/>
        <end position="975"/>
    </location>
</feature>
<dbReference type="EMBL" id="CAOQHR010000003">
    <property type="protein sequence ID" value="CAI6332545.1"/>
    <property type="molecule type" value="Genomic_DNA"/>
</dbReference>
<feature type="compositionally biased region" description="Polar residues" evidence="1">
    <location>
        <begin position="1247"/>
        <end position="1261"/>
    </location>
</feature>
<feature type="compositionally biased region" description="Polar residues" evidence="1">
    <location>
        <begin position="41"/>
        <end position="57"/>
    </location>
</feature>
<feature type="compositionally biased region" description="Polar residues" evidence="1">
    <location>
        <begin position="1268"/>
        <end position="1287"/>
    </location>
</feature>
<feature type="compositionally biased region" description="Polar residues" evidence="1">
    <location>
        <begin position="98"/>
        <end position="125"/>
    </location>
</feature>
<organism evidence="2 3">
    <name type="scientific">Periconia digitata</name>
    <dbReference type="NCBI Taxonomy" id="1303443"/>
    <lineage>
        <taxon>Eukaryota</taxon>
        <taxon>Fungi</taxon>
        <taxon>Dikarya</taxon>
        <taxon>Ascomycota</taxon>
        <taxon>Pezizomycotina</taxon>
        <taxon>Dothideomycetes</taxon>
        <taxon>Pleosporomycetidae</taxon>
        <taxon>Pleosporales</taxon>
        <taxon>Massarineae</taxon>
        <taxon>Periconiaceae</taxon>
        <taxon>Periconia</taxon>
    </lineage>
</organism>
<feature type="compositionally biased region" description="Basic and acidic residues" evidence="1">
    <location>
        <begin position="389"/>
        <end position="405"/>
    </location>
</feature>
<feature type="compositionally biased region" description="Low complexity" evidence="1">
    <location>
        <begin position="800"/>
        <end position="812"/>
    </location>
</feature>
<name>A0A9W4UAN7_9PLEO</name>
<feature type="region of interest" description="Disordered" evidence="1">
    <location>
        <begin position="586"/>
        <end position="893"/>
    </location>
</feature>
<feature type="region of interest" description="Disordered" evidence="1">
    <location>
        <begin position="1"/>
        <end position="212"/>
    </location>
</feature>
<feature type="region of interest" description="Disordered" evidence="1">
    <location>
        <begin position="1223"/>
        <end position="1299"/>
    </location>
</feature>
<dbReference type="OrthoDB" id="5416983at2759"/>
<protein>
    <submittedName>
        <fullName evidence="2">Uncharacterized protein</fullName>
    </submittedName>
</protein>
<accession>A0A9W4UAN7</accession>
<feature type="compositionally biased region" description="Basic and acidic residues" evidence="1">
    <location>
        <begin position="413"/>
        <end position="430"/>
    </location>
</feature>
<feature type="compositionally biased region" description="Polar residues" evidence="1">
    <location>
        <begin position="452"/>
        <end position="461"/>
    </location>
</feature>
<sequence length="1299" mass="138113">MAEQITQDVVKEAQSAGNALPVDVNASTTNTTAGNGPAATDPSTLDSQRDNNPPETNETTERLANGDNSDSFTPESQQVGAYASGSSDTDISRPGSVDQAQQASGHLRTNSIKKPTSFKSVSVTKNFLAKSAVSAPATRSGDKATPPGQPSSSALSSAKPRLVAKSGSGNVPRAVGQMNGAGSGPDGSKVWNKNQPVPPPPPKQFTDEELKQQYGIHLATRLQADEGSKEAKWADIDDDEDDWAPETVQWMDGTKSTVAAVESQPAPAHVEEPKPVAKPPSPAVISNPTTPAPVTSAPKTTLTGGTKTILKPGAHTPKPKGQPDKPTLVAKPSTSAPVKSPWAPLPPVEKVSPIAINPPAQLPSSSRYSRDVASGYDTMPPPSMPAKEIAPDDFNRSWRDERGNRELFNSHSGRYEPVRDVRRGSIRDGNARQQPSVLQRPSHDGPAEPSAAFQTSRSSADVPTWGRRRNSSNVSGGSGRMSFDMRGVDHPSASMSMARRESQSMQAVDPGTTGPQRHALPTRPVSNDQQSSSLVPRPSPSMSQVQPASPLGSITSQDATTPGGGAPPIQNLVEVQQRVMQEKIDSIKLRKQKEMEREAKEEAERKERLRKKMESLGFTDEPKKDTEAPPPKSPLKEKAVPAPLQSPPKPPMPSSEGEFAQYGMIKVHPQPVKKASPPDALASKPRAARPGPSSVDKQAQPELEPKASTPFAQGSSAPSLSRDPHTNRAEQTQTLTPTQTQLQTQPLQPGYTSTNPSQPTQASSNWSNPSLPQQPRPWTSAVWGPPPTKDRALGNGTFGQQVVPQPQASQAPIGVSPALKPSTQHQQTAPAQPFAAQPIYPQSAAIPKQTSMPPKPRQLAPGWGDFQAQIRRDDQATIAKAQQDFERFGGESFIPEIRETFKDGKGRTQTTLHAQIGGIDMKTPQDGGALDLKSKEELPRAAIDGPATTHTVGQGPHIHPAAQGPRSSRFFPRSSDTAPPAPAAIVGDSPPPPETQSHPAHSGDSTSPVVNLPRPAPRVRLPPPMVEPAVQPDAPVSMPPRTRLGSSIGQRPLVLSEEWQTRFNNLLAPSSAGTSIPGAQPHVSSQAVGQNAGSFAIAASSKAPLDVRQTSSPATVSLPNSTGRRVFAIDNSSAVTTRTSADMLLEDREFGSLPTVKLSKVPHMAANEPPVGAPPSGRQNSRQGSKYGRWPDSEMFSKPSYNGEFDKHSDHIDIRIKVGNMQEAVTKSIPKRRKNGKGPGQAKTRRSFQAGSSSPTGSQNQRPRKPSNHGSNSARASSGGPWSNSQPWGRRTAPTAPVH</sequence>
<reference evidence="2" key="1">
    <citation type="submission" date="2023-01" db="EMBL/GenBank/DDBJ databases">
        <authorList>
            <person name="Van Ghelder C."/>
            <person name="Rancurel C."/>
        </authorList>
    </citation>
    <scope>NUCLEOTIDE SEQUENCE</scope>
    <source>
        <strain evidence="2">CNCM I-4278</strain>
    </source>
</reference>